<reference evidence="2" key="1">
    <citation type="submission" date="2023-06" db="EMBL/GenBank/DDBJ databases">
        <authorList>
            <consortium name="Lawrence Berkeley National Laboratory"/>
            <person name="Ahrendt S."/>
            <person name="Sahu N."/>
            <person name="Indic B."/>
            <person name="Wong-Bajracharya J."/>
            <person name="Merenyi Z."/>
            <person name="Ke H.-M."/>
            <person name="Monk M."/>
            <person name="Kocsube S."/>
            <person name="Drula E."/>
            <person name="Lipzen A."/>
            <person name="Balint B."/>
            <person name="Henrissat B."/>
            <person name="Andreopoulos B."/>
            <person name="Martin F.M."/>
            <person name="Harder C.B."/>
            <person name="Rigling D."/>
            <person name="Ford K.L."/>
            <person name="Foster G.D."/>
            <person name="Pangilinan J."/>
            <person name="Papanicolaou A."/>
            <person name="Barry K."/>
            <person name="LaButti K."/>
            <person name="Viragh M."/>
            <person name="Koriabine M."/>
            <person name="Yan M."/>
            <person name="Riley R."/>
            <person name="Champramary S."/>
            <person name="Plett K.L."/>
            <person name="Tsai I.J."/>
            <person name="Slot J."/>
            <person name="Sipos G."/>
            <person name="Plett J."/>
            <person name="Nagy L.G."/>
            <person name="Grigoriev I.V."/>
        </authorList>
    </citation>
    <scope>NUCLEOTIDE SEQUENCE</scope>
    <source>
        <strain evidence="2">ICMP 16352</strain>
    </source>
</reference>
<keyword evidence="3" id="KW-1185">Reference proteome</keyword>
<evidence type="ECO:0000259" key="1">
    <source>
        <dbReference type="PROSITE" id="PS50011"/>
    </source>
</evidence>
<proteinExistence type="predicted"/>
<feature type="domain" description="Protein kinase" evidence="1">
    <location>
        <begin position="1"/>
        <end position="320"/>
    </location>
</feature>
<dbReference type="InterPro" id="IPR000719">
    <property type="entry name" value="Prot_kinase_dom"/>
</dbReference>
<dbReference type="Proteomes" id="UP001175227">
    <property type="component" value="Unassembled WGS sequence"/>
</dbReference>
<dbReference type="SUPFAM" id="SSF56112">
    <property type="entry name" value="Protein kinase-like (PK-like)"/>
    <property type="match status" value="1"/>
</dbReference>
<sequence length="391" mass="45160">MVKSKRPRSSEHRFYSPIIDPVLDQFWVDSRIFLEKAGYKLPRKFDPSWSPANIMEELNARARFPRRALMSAVRLSDGSQVVLKKLDLDSPEFELSVLFSSPPLSLDPRNHCIPVFQVLKYEQFGILVLPLLRKFDDPPFDTVGEVVECFRQIFEGIQFMHQNFVAHRDCTKLNIMMDPTKVYPKGFAPEEPYMKADKSGVASPSCTRTACWPRYFLIDFGHSRRYDPADGIPHESVLRGADKTAPEHRNFDELHCNPFPTDIYYLGNLLREYFLDTKKHCNPTRIGLDFLRPLVEDMVKENPCDRPTIDDVVMRFDAIVNSLSWCRLRALTQLGNQPLFFPFTYAARRLNFTLMLRSALPKTTASPSRVLSATLEFYTGKRHQTDVPTIL</sequence>
<organism evidence="2 3">
    <name type="scientific">Armillaria novae-zelandiae</name>
    <dbReference type="NCBI Taxonomy" id="153914"/>
    <lineage>
        <taxon>Eukaryota</taxon>
        <taxon>Fungi</taxon>
        <taxon>Dikarya</taxon>
        <taxon>Basidiomycota</taxon>
        <taxon>Agaricomycotina</taxon>
        <taxon>Agaricomycetes</taxon>
        <taxon>Agaricomycetidae</taxon>
        <taxon>Agaricales</taxon>
        <taxon>Marasmiineae</taxon>
        <taxon>Physalacriaceae</taxon>
        <taxon>Armillaria</taxon>
    </lineage>
</organism>
<evidence type="ECO:0000313" key="2">
    <source>
        <dbReference type="EMBL" id="KAK0478801.1"/>
    </source>
</evidence>
<dbReference type="Gene3D" id="1.10.510.10">
    <property type="entry name" value="Transferase(Phosphotransferase) domain 1"/>
    <property type="match status" value="1"/>
</dbReference>
<accession>A0AA39P737</accession>
<dbReference type="PROSITE" id="PS50011">
    <property type="entry name" value="PROTEIN_KINASE_DOM"/>
    <property type="match status" value="1"/>
</dbReference>
<dbReference type="EMBL" id="JAUEPR010000013">
    <property type="protein sequence ID" value="KAK0478801.1"/>
    <property type="molecule type" value="Genomic_DNA"/>
</dbReference>
<evidence type="ECO:0000313" key="3">
    <source>
        <dbReference type="Proteomes" id="UP001175227"/>
    </source>
</evidence>
<dbReference type="GO" id="GO:0005524">
    <property type="term" value="F:ATP binding"/>
    <property type="evidence" value="ECO:0007669"/>
    <property type="project" value="InterPro"/>
</dbReference>
<dbReference type="SMART" id="SM00220">
    <property type="entry name" value="S_TKc"/>
    <property type="match status" value="1"/>
</dbReference>
<gene>
    <name evidence="2" type="ORF">IW261DRAFT_1564872</name>
</gene>
<name>A0AA39P737_9AGAR</name>
<dbReference type="InterPro" id="IPR011009">
    <property type="entry name" value="Kinase-like_dom_sf"/>
</dbReference>
<dbReference type="GO" id="GO:0004672">
    <property type="term" value="F:protein kinase activity"/>
    <property type="evidence" value="ECO:0007669"/>
    <property type="project" value="InterPro"/>
</dbReference>
<protein>
    <recommendedName>
        <fullName evidence="1">Protein kinase domain-containing protein</fullName>
    </recommendedName>
</protein>
<comment type="caution">
    <text evidence="2">The sequence shown here is derived from an EMBL/GenBank/DDBJ whole genome shotgun (WGS) entry which is preliminary data.</text>
</comment>
<dbReference type="AlphaFoldDB" id="A0AA39P737"/>